<accession>A0A0C3BYR4</accession>
<dbReference type="Gene3D" id="1.20.1280.50">
    <property type="match status" value="1"/>
</dbReference>
<dbReference type="EMBL" id="KN832971">
    <property type="protein sequence ID" value="KIM91683.1"/>
    <property type="molecule type" value="Genomic_DNA"/>
</dbReference>
<keyword evidence="5" id="KW-1185">Reference proteome</keyword>
<dbReference type="AlphaFoldDB" id="A0A0C3BYR4"/>
<reference evidence="5" key="2">
    <citation type="submission" date="2015-01" db="EMBL/GenBank/DDBJ databases">
        <title>Evolutionary Origins and Diversification of the Mycorrhizal Mutualists.</title>
        <authorList>
            <consortium name="DOE Joint Genome Institute"/>
            <consortium name="Mycorrhizal Genomics Consortium"/>
            <person name="Kohler A."/>
            <person name="Kuo A."/>
            <person name="Nagy L.G."/>
            <person name="Floudas D."/>
            <person name="Copeland A."/>
            <person name="Barry K.W."/>
            <person name="Cichocki N."/>
            <person name="Veneault-Fourrey C."/>
            <person name="LaButti K."/>
            <person name="Lindquist E.A."/>
            <person name="Lipzen A."/>
            <person name="Lundell T."/>
            <person name="Morin E."/>
            <person name="Murat C."/>
            <person name="Riley R."/>
            <person name="Ohm R."/>
            <person name="Sun H."/>
            <person name="Tunlid A."/>
            <person name="Henrissat B."/>
            <person name="Grigoriev I.V."/>
            <person name="Hibbett D.S."/>
            <person name="Martin F."/>
        </authorList>
    </citation>
    <scope>NUCLEOTIDE SEQUENCE [LARGE SCALE GENOMIC DNA]</scope>
    <source>
        <strain evidence="5">F 1598</strain>
    </source>
</reference>
<name>A0A0C3BYR4_PILCF</name>
<dbReference type="SUPFAM" id="SSF52047">
    <property type="entry name" value="RNI-like"/>
    <property type="match status" value="1"/>
</dbReference>
<dbReference type="InterPro" id="IPR032675">
    <property type="entry name" value="LRR_dom_sf"/>
</dbReference>
<dbReference type="STRING" id="765440.A0A0C3BYR4"/>
<evidence type="ECO:0000259" key="3">
    <source>
        <dbReference type="Pfam" id="PF12937"/>
    </source>
</evidence>
<evidence type="ECO:0000313" key="5">
    <source>
        <dbReference type="Proteomes" id="UP000054166"/>
    </source>
</evidence>
<feature type="domain" description="F-box" evidence="3">
    <location>
        <begin position="73"/>
        <end position="122"/>
    </location>
</feature>
<feature type="coiled-coil region" evidence="1">
    <location>
        <begin position="42"/>
        <end position="69"/>
    </location>
</feature>
<dbReference type="InterPro" id="IPR001810">
    <property type="entry name" value="F-box_dom"/>
</dbReference>
<feature type="compositionally biased region" description="Low complexity" evidence="2">
    <location>
        <begin position="450"/>
        <end position="464"/>
    </location>
</feature>
<keyword evidence="1" id="KW-0175">Coiled coil</keyword>
<organism evidence="4 5">
    <name type="scientific">Piloderma croceum (strain F 1598)</name>
    <dbReference type="NCBI Taxonomy" id="765440"/>
    <lineage>
        <taxon>Eukaryota</taxon>
        <taxon>Fungi</taxon>
        <taxon>Dikarya</taxon>
        <taxon>Basidiomycota</taxon>
        <taxon>Agaricomycotina</taxon>
        <taxon>Agaricomycetes</taxon>
        <taxon>Agaricomycetidae</taxon>
        <taxon>Atheliales</taxon>
        <taxon>Atheliaceae</taxon>
        <taxon>Piloderma</taxon>
    </lineage>
</organism>
<dbReference type="Pfam" id="PF12937">
    <property type="entry name" value="F-box-like"/>
    <property type="match status" value="1"/>
</dbReference>
<evidence type="ECO:0000313" key="4">
    <source>
        <dbReference type="EMBL" id="KIM91683.1"/>
    </source>
</evidence>
<dbReference type="Proteomes" id="UP000054166">
    <property type="component" value="Unassembled WGS sequence"/>
</dbReference>
<dbReference type="InterPro" id="IPR036047">
    <property type="entry name" value="F-box-like_dom_sf"/>
</dbReference>
<dbReference type="PANTHER" id="PTHR38926">
    <property type="entry name" value="F-BOX DOMAIN CONTAINING PROTEIN, EXPRESSED"/>
    <property type="match status" value="1"/>
</dbReference>
<dbReference type="PANTHER" id="PTHR38926:SF72">
    <property type="entry name" value="IM:7136021-RELATED"/>
    <property type="match status" value="1"/>
</dbReference>
<protein>
    <recommendedName>
        <fullName evidence="3">F-box domain-containing protein</fullName>
    </recommendedName>
</protein>
<sequence>MANRNPSYEDLALWDDLNVVGTVEDDEEDPTHIDPRETPAEIVELDQTVSELEAELARLKLKRAQILADKSLISRIPPELLSRVFELGVHEHLPLLPILSLVSRHWRNLTLTTPSLWSHIRLDHNWGYGRTASFLQKLTTHLERSQACKLQVDVDFRFLDVFPDVLTVMTQLEPHLERCFYFHVSVPDWDWMAAVREKSHGLGPCLEELYLRIDPSDSEDQTPITFLQTSCPRLHTIVLEHTPLTCIRPSSPTTPLSLPALRKLHLIRDQRYHSSSRIGISFRELLDTISCTPSLVELRIQSAIFLLDGTEPIFHPNPTLTTIPLLTSLAFNFLDTTNTSLLLDSLSLPSLHRLSIQMEPNNEETTHWLSRLSAPSPTSPYEFRFPELRHLDLRACNIDGPALFPFIRALHGLPHLTALALSSPPSGTLGAKLFDLLSSPSPSPSPPSSTVPSSPTDTSFSSSSSSSNAPAGVWVLPNLCALCVQNCRDVSGHELLRLVRARQNHAGGVKAIRYLRITQCYSVDAEVVDLLKGLVDVVVTA</sequence>
<dbReference type="HOGENOM" id="CLU_503541_0_0_1"/>
<dbReference type="SUPFAM" id="SSF81383">
    <property type="entry name" value="F-box domain"/>
    <property type="match status" value="1"/>
</dbReference>
<dbReference type="OrthoDB" id="3181259at2759"/>
<reference evidence="4 5" key="1">
    <citation type="submission" date="2014-04" db="EMBL/GenBank/DDBJ databases">
        <authorList>
            <consortium name="DOE Joint Genome Institute"/>
            <person name="Kuo A."/>
            <person name="Tarkka M."/>
            <person name="Buscot F."/>
            <person name="Kohler A."/>
            <person name="Nagy L.G."/>
            <person name="Floudas D."/>
            <person name="Copeland A."/>
            <person name="Barry K.W."/>
            <person name="Cichocki N."/>
            <person name="Veneault-Fourrey C."/>
            <person name="LaButti K."/>
            <person name="Lindquist E.A."/>
            <person name="Lipzen A."/>
            <person name="Lundell T."/>
            <person name="Morin E."/>
            <person name="Murat C."/>
            <person name="Sun H."/>
            <person name="Tunlid A."/>
            <person name="Henrissat B."/>
            <person name="Grigoriev I.V."/>
            <person name="Hibbett D.S."/>
            <person name="Martin F."/>
            <person name="Nordberg H.P."/>
            <person name="Cantor M.N."/>
            <person name="Hua S.X."/>
        </authorList>
    </citation>
    <scope>NUCLEOTIDE SEQUENCE [LARGE SCALE GENOMIC DNA]</scope>
    <source>
        <strain evidence="4 5">F 1598</strain>
    </source>
</reference>
<dbReference type="Gene3D" id="3.80.10.10">
    <property type="entry name" value="Ribonuclease Inhibitor"/>
    <property type="match status" value="1"/>
</dbReference>
<evidence type="ECO:0000256" key="1">
    <source>
        <dbReference type="SAM" id="Coils"/>
    </source>
</evidence>
<evidence type="ECO:0000256" key="2">
    <source>
        <dbReference type="SAM" id="MobiDB-lite"/>
    </source>
</evidence>
<feature type="region of interest" description="Disordered" evidence="2">
    <location>
        <begin position="440"/>
        <end position="464"/>
    </location>
</feature>
<gene>
    <name evidence="4" type="ORF">PILCRDRAFT_810964</name>
</gene>
<dbReference type="InParanoid" id="A0A0C3BYR4"/>
<proteinExistence type="predicted"/>